<dbReference type="RefSeq" id="WP_141624514.1">
    <property type="nucleotide sequence ID" value="NZ_CP041242.1"/>
</dbReference>
<feature type="transmembrane region" description="Helical" evidence="8">
    <location>
        <begin position="248"/>
        <end position="268"/>
    </location>
</feature>
<keyword evidence="6 8" id="KW-1133">Transmembrane helix</keyword>
<dbReference type="PANTHER" id="PTHR22911:SF137">
    <property type="entry name" value="SOLUTE CARRIER FAMILY 35 MEMBER G2-RELATED"/>
    <property type="match status" value="1"/>
</dbReference>
<feature type="transmembrane region" description="Helical" evidence="8">
    <location>
        <begin position="102"/>
        <end position="119"/>
    </location>
</feature>
<feature type="transmembrane region" description="Helical" evidence="8">
    <location>
        <begin position="177"/>
        <end position="195"/>
    </location>
</feature>
<dbReference type="KEGG" id="lyj:FKV23_14610"/>
<protein>
    <submittedName>
        <fullName evidence="10">EamA family transporter RarD</fullName>
    </submittedName>
</protein>
<dbReference type="Proteomes" id="UP000317199">
    <property type="component" value="Chromosome"/>
</dbReference>
<feature type="domain" description="EamA" evidence="9">
    <location>
        <begin position="6"/>
        <end position="142"/>
    </location>
</feature>
<evidence type="ECO:0000313" key="10">
    <source>
        <dbReference type="EMBL" id="QDH71182.1"/>
    </source>
</evidence>
<dbReference type="EMBL" id="CP041242">
    <property type="protein sequence ID" value="QDH71182.1"/>
    <property type="molecule type" value="Genomic_DNA"/>
</dbReference>
<evidence type="ECO:0000256" key="6">
    <source>
        <dbReference type="ARBA" id="ARBA00022989"/>
    </source>
</evidence>
<dbReference type="OrthoDB" id="369870at2"/>
<dbReference type="InterPro" id="IPR004626">
    <property type="entry name" value="RarD"/>
</dbReference>
<dbReference type="SUPFAM" id="SSF103481">
    <property type="entry name" value="Multidrug resistance efflux transporter EmrE"/>
    <property type="match status" value="2"/>
</dbReference>
<sequence>MHEHRAGLWMAIGAFVIWGVTPLYWHLLKAVPSWQIVLHRMVWGALLVSAWLLWQRGRGWLAAVLADRRRAALLLASGVLIGLNWSLYIWAVNAGHVVETSLGYYINPLLNVVLGVALLHERLNRVQWISVALAACGVAWLTWSYGRLPWIALGLALSFGFYGLLRKRVAVDAVAGLGVESLYLLLPALAGLMWIEMHGQGGFLALGGAPGWGWGIDALLVLAGVVSALPLIGFAYAVRRVPLSVVGFLQYIAPTLQLLIGVLVFQEAFDQERALGFAFIWVALLLFAGDGLRRARRQAAPAPA</sequence>
<feature type="transmembrane region" description="Helical" evidence="8">
    <location>
        <begin position="126"/>
        <end position="143"/>
    </location>
</feature>
<reference evidence="10 11" key="1">
    <citation type="submission" date="2019-06" db="EMBL/GenBank/DDBJ databases">
        <title>Lysobacter alkalisoli sp. nov. isolated from saline-alkali soil.</title>
        <authorList>
            <person name="Sun J.-Q."/>
            <person name="Xu L."/>
        </authorList>
    </citation>
    <scope>NUCLEOTIDE SEQUENCE [LARGE SCALE GENOMIC DNA]</scope>
    <source>
        <strain evidence="10 11">SJ-36</strain>
    </source>
</reference>
<dbReference type="AlphaFoldDB" id="A0A514BUZ4"/>
<dbReference type="InterPro" id="IPR037185">
    <property type="entry name" value="EmrE-like"/>
</dbReference>
<evidence type="ECO:0000313" key="11">
    <source>
        <dbReference type="Proteomes" id="UP000317199"/>
    </source>
</evidence>
<accession>A0A514BUZ4</accession>
<dbReference type="Pfam" id="PF00892">
    <property type="entry name" value="EamA"/>
    <property type="match status" value="1"/>
</dbReference>
<feature type="transmembrane region" description="Helical" evidence="8">
    <location>
        <begin position="73"/>
        <end position="90"/>
    </location>
</feature>
<dbReference type="InterPro" id="IPR000620">
    <property type="entry name" value="EamA_dom"/>
</dbReference>
<feature type="transmembrane region" description="Helical" evidence="8">
    <location>
        <begin position="274"/>
        <end position="292"/>
    </location>
</feature>
<gene>
    <name evidence="10" type="primary">rarD</name>
    <name evidence="10" type="ORF">FKV23_14610</name>
</gene>
<dbReference type="PANTHER" id="PTHR22911">
    <property type="entry name" value="ACYL-MALONYL CONDENSING ENZYME-RELATED"/>
    <property type="match status" value="1"/>
</dbReference>
<evidence type="ECO:0000256" key="5">
    <source>
        <dbReference type="ARBA" id="ARBA00022692"/>
    </source>
</evidence>
<organism evidence="10 11">
    <name type="scientific">Marilutibacter alkalisoli</name>
    <dbReference type="NCBI Taxonomy" id="2591633"/>
    <lineage>
        <taxon>Bacteria</taxon>
        <taxon>Pseudomonadati</taxon>
        <taxon>Pseudomonadota</taxon>
        <taxon>Gammaproteobacteria</taxon>
        <taxon>Lysobacterales</taxon>
        <taxon>Lysobacteraceae</taxon>
        <taxon>Marilutibacter</taxon>
    </lineage>
</organism>
<evidence type="ECO:0000256" key="2">
    <source>
        <dbReference type="ARBA" id="ARBA00007362"/>
    </source>
</evidence>
<evidence type="ECO:0000259" key="9">
    <source>
        <dbReference type="Pfam" id="PF00892"/>
    </source>
</evidence>
<dbReference type="GO" id="GO:0005886">
    <property type="term" value="C:plasma membrane"/>
    <property type="evidence" value="ECO:0007669"/>
    <property type="project" value="UniProtKB-SubCell"/>
</dbReference>
<dbReference type="NCBIfam" id="TIGR00688">
    <property type="entry name" value="rarD"/>
    <property type="match status" value="1"/>
</dbReference>
<keyword evidence="11" id="KW-1185">Reference proteome</keyword>
<keyword evidence="3" id="KW-0813">Transport</keyword>
<proteinExistence type="inferred from homology"/>
<feature type="transmembrane region" description="Helical" evidence="8">
    <location>
        <begin position="149"/>
        <end position="165"/>
    </location>
</feature>
<keyword evidence="7 8" id="KW-0472">Membrane</keyword>
<evidence type="ECO:0000256" key="7">
    <source>
        <dbReference type="ARBA" id="ARBA00023136"/>
    </source>
</evidence>
<keyword evidence="5 8" id="KW-0812">Transmembrane</keyword>
<evidence type="ECO:0000256" key="1">
    <source>
        <dbReference type="ARBA" id="ARBA00004651"/>
    </source>
</evidence>
<feature type="transmembrane region" description="Helical" evidence="8">
    <location>
        <begin position="7"/>
        <end position="27"/>
    </location>
</feature>
<keyword evidence="4" id="KW-1003">Cell membrane</keyword>
<evidence type="ECO:0000256" key="4">
    <source>
        <dbReference type="ARBA" id="ARBA00022475"/>
    </source>
</evidence>
<evidence type="ECO:0000256" key="3">
    <source>
        <dbReference type="ARBA" id="ARBA00022448"/>
    </source>
</evidence>
<feature type="transmembrane region" description="Helical" evidence="8">
    <location>
        <begin position="33"/>
        <end position="53"/>
    </location>
</feature>
<evidence type="ECO:0000256" key="8">
    <source>
        <dbReference type="SAM" id="Phobius"/>
    </source>
</evidence>
<feature type="transmembrane region" description="Helical" evidence="8">
    <location>
        <begin position="215"/>
        <end position="236"/>
    </location>
</feature>
<comment type="similarity">
    <text evidence="2">Belongs to the EamA transporter family.</text>
</comment>
<name>A0A514BUZ4_9GAMM</name>
<comment type="subcellular location">
    <subcellularLocation>
        <location evidence="1">Cell membrane</location>
        <topology evidence="1">Multi-pass membrane protein</topology>
    </subcellularLocation>
</comment>